<name>L2FKG7_COLFN</name>
<dbReference type="PANTHER" id="PTHR46082:SF11">
    <property type="entry name" value="AAA+ ATPASE DOMAIN-CONTAINING PROTEIN-RELATED"/>
    <property type="match status" value="1"/>
</dbReference>
<dbReference type="PROSITE" id="PS50837">
    <property type="entry name" value="NACHT"/>
    <property type="match status" value="1"/>
</dbReference>
<dbReference type="InterPro" id="IPR002110">
    <property type="entry name" value="Ankyrin_rpt"/>
</dbReference>
<feature type="repeat" description="ANK" evidence="2">
    <location>
        <begin position="1026"/>
        <end position="1055"/>
    </location>
</feature>
<dbReference type="InterPro" id="IPR035994">
    <property type="entry name" value="Nucleoside_phosphorylase_sf"/>
</dbReference>
<keyword evidence="1" id="KW-0677">Repeat</keyword>
<dbReference type="Gene3D" id="3.40.50.1580">
    <property type="entry name" value="Nucleoside phosphorylase domain"/>
    <property type="match status" value="1"/>
</dbReference>
<dbReference type="InterPro" id="IPR027417">
    <property type="entry name" value="P-loop_NTPase"/>
</dbReference>
<dbReference type="GO" id="GO:0009116">
    <property type="term" value="P:nucleoside metabolic process"/>
    <property type="evidence" value="ECO:0007669"/>
    <property type="project" value="InterPro"/>
</dbReference>
<organism evidence="4">
    <name type="scientific">Colletotrichum fructicola (strain Nara gc5)</name>
    <name type="common">Anthracnose fungus</name>
    <name type="synonym">Colletotrichum gloeosporioides (strain Nara gc5)</name>
    <dbReference type="NCBI Taxonomy" id="1213859"/>
    <lineage>
        <taxon>Eukaryota</taxon>
        <taxon>Fungi</taxon>
        <taxon>Dikarya</taxon>
        <taxon>Ascomycota</taxon>
        <taxon>Pezizomycotina</taxon>
        <taxon>Sordariomycetes</taxon>
        <taxon>Hypocreomycetidae</taxon>
        <taxon>Glomerellales</taxon>
        <taxon>Glomerellaceae</taxon>
        <taxon>Colletotrichum</taxon>
        <taxon>Colletotrichum gloeosporioides species complex</taxon>
    </lineage>
</organism>
<evidence type="ECO:0000313" key="4">
    <source>
        <dbReference type="EMBL" id="ELA26680.1"/>
    </source>
</evidence>
<dbReference type="HOGENOM" id="CLU_000288_34_2_1"/>
<dbReference type="Gene3D" id="1.25.40.20">
    <property type="entry name" value="Ankyrin repeat-containing domain"/>
    <property type="match status" value="3"/>
</dbReference>
<dbReference type="GO" id="GO:0003824">
    <property type="term" value="F:catalytic activity"/>
    <property type="evidence" value="ECO:0007669"/>
    <property type="project" value="InterPro"/>
</dbReference>
<dbReference type="SMART" id="SM00248">
    <property type="entry name" value="ANK"/>
    <property type="match status" value="19"/>
</dbReference>
<dbReference type="InterPro" id="IPR007111">
    <property type="entry name" value="NACHT_NTPase"/>
</dbReference>
<feature type="repeat" description="ANK" evidence="2">
    <location>
        <begin position="1356"/>
        <end position="1388"/>
    </location>
</feature>
<feature type="repeat" description="ANK" evidence="2">
    <location>
        <begin position="1461"/>
        <end position="1493"/>
    </location>
</feature>
<reference evidence="4" key="1">
    <citation type="submission" date="2012-08" db="EMBL/GenBank/DDBJ databases">
        <title>Genome analysis of Colletotrichum orbiculare and Colletotrichum fructicola.</title>
        <authorList>
            <person name="Gan P.H.P."/>
            <person name="Ikeda K."/>
            <person name="Irieda H."/>
            <person name="Narusaka M."/>
            <person name="O'Connell R.J."/>
            <person name="Narusaka Y."/>
            <person name="Takano Y."/>
            <person name="Kubo Y."/>
            <person name="Shirasu K."/>
        </authorList>
    </citation>
    <scope>NUCLEOTIDE SEQUENCE</scope>
    <source>
        <strain evidence="4">Nara gc5</strain>
    </source>
</reference>
<dbReference type="SUPFAM" id="SSF52540">
    <property type="entry name" value="P-loop containing nucleoside triphosphate hydrolases"/>
    <property type="match status" value="1"/>
</dbReference>
<dbReference type="PROSITE" id="PS50297">
    <property type="entry name" value="ANK_REP_REGION"/>
    <property type="match status" value="4"/>
</dbReference>
<feature type="repeat" description="ANK" evidence="2">
    <location>
        <begin position="1323"/>
        <end position="1355"/>
    </location>
</feature>
<dbReference type="InterPro" id="IPR056884">
    <property type="entry name" value="NPHP3-like_N"/>
</dbReference>
<feature type="repeat" description="ANK" evidence="2">
    <location>
        <begin position="990"/>
        <end position="1022"/>
    </location>
</feature>
<dbReference type="STRING" id="1213859.L2FKG7"/>
<dbReference type="Pfam" id="PF12796">
    <property type="entry name" value="Ank_2"/>
    <property type="match status" value="5"/>
</dbReference>
<sequence length="1594" mass="175424">MILDRNAYTIGWICALSVESAAAQVFLDDRHELPNDVSDSNSYVTGRIGKHNVVIAVMPQNEYGTATAATTAKDMVRSFPQMRLGLMVGIGGGAPSQEHDIRLGDVVVSSCGKGTGGVIQFDYGKAIQGQDFTETGHLNQPPPALLTAAAALDAKYDIEGPQLNAKVNKALEKQRKPFKKKYARPSDDADRLYQPGVIHPSGLFSNCAVTCGFRSDDLVHRPTRSDDDDNPTVHYGLIASSNQVMKDAVKRNKFIQRGVLCFEMEAAGLMNHFPCLVVRGICDYADTHKNSVWQPYAAMVAAAYAKDLLGLVNITAVEGERKLSDLILSVASIQTEQHDILKDMRSAVDSIESQQRTMNIKNWLRPAEPSDNAKHAKDLRFEKAGTWFLNSPAFQGWLEDEYRHLCLYGAGGCGKTVLTSTILDFLRENRTGVILYFFFDFSDDKKRNLDGLLRSLIFQLYAIKEASDQKVDDLRKSYDNGKDSPTTDDLSQCLKDVLETFQEIIILMDALDECKEENEPQDKLIRWILEMGSAPSLKHVKIITTARPEAAFKKWLDPELADAKCVALAKQGIKADIELYIKGYLEQRPGFHTQAPNHPLVKWIPERLIQKADGMFRYAACQIDDIVSCLGPEDIEHVLRSLPDTIQETYKRSIERIPPKYHAKAVRILQFLVNAHRPLQIAEAVDIVSVRSDFRIFTATDRICPEDIVRLCPNLLSIVGGKTSDLSPRKELHLAHLSVKEYLLRYESPAFTFVGIDASVSIARTCLSYLLSMVPKEKEDLSKQTPYMGMRKSEQKADHEMLFPFAELASAMWIQQAPAAEGSSKAVSAIADQLQNDFQKHPFWCTQGAETDHHDFSEYASYVHFTCYSNLPEITKTLAARGVDINHQPKERMSPIEIAAHMNHVEVVRVLLDLGVSPDTKGGGRSYGSAFRCSCEQVRYNNTRPLARNHFARLGIARKGADLREHKYDMVRLLARKGADLNRIEGDNKERGSPLQIAITKGDVELVHLLLDEGADVNADSGYFGSALQAAAHAGFYEIIAALLKHGAKVNAKGGPHGHALQAAAEGNHRHTLKLLLDHGADPNASSNTAYGSALQAAVQLRRANSVKTLLDGGADVHAKGGAGGHALQAAIEVNDNNIITLLLDGAADSNAPSENTYGSALQTAFQLYHRHIIKILVGRGAKINAEDEAYEHTLTTGVSWGDEDVVGLLLEKGGNSDAEDIAYGYVLQAAVKEGQKGIVGLLLEKGAGSRDQRNTYWRALKASAQASHEDVVRLLLERGANGDTEGEIYGFYDTALQVAAKKGHGDIVKIFLDKSAAADDGIMETALYTAAARGNQDLVTLLRDNGANVHTQGGSFEGALCAAVAGGHHRIIEILLHTGANVNASQSQLGNFLAMACMRESPEVMRYLLEHGADANDHIPGLGNIIYRFIKRHDSWSAGRKIILEILLEAGAEIQPNTSSRYNSLRLAVERGTLEPVRLLLSYGADPNISFDASQPHSNHSLLMESLLKSQTEIAQELLRFEADPNMKTSRRLPNQTALHLAMDGDFEEVVRLLLQSFFCKKGRILMSRAAFLLSLHCISLLREVPSSTCAYF</sequence>
<dbReference type="Pfam" id="PF00023">
    <property type="entry name" value="Ank"/>
    <property type="match status" value="1"/>
</dbReference>
<keyword evidence="2" id="KW-0040">ANK repeat</keyword>
<dbReference type="PANTHER" id="PTHR46082">
    <property type="entry name" value="ATP/GTP-BINDING PROTEIN-RELATED"/>
    <property type="match status" value="1"/>
</dbReference>
<proteinExistence type="predicted"/>
<dbReference type="Gene3D" id="3.40.50.300">
    <property type="entry name" value="P-loop containing nucleotide triphosphate hydrolases"/>
    <property type="match status" value="1"/>
</dbReference>
<dbReference type="InterPro" id="IPR053137">
    <property type="entry name" value="NLR-like"/>
</dbReference>
<protein>
    <submittedName>
        <fullName evidence="4">Nacht and ankyrin domain protein</fullName>
    </submittedName>
</protein>
<dbReference type="SUPFAM" id="SSF48403">
    <property type="entry name" value="Ankyrin repeat"/>
    <property type="match status" value="3"/>
</dbReference>
<dbReference type="Pfam" id="PF24883">
    <property type="entry name" value="NPHP3_N"/>
    <property type="match status" value="1"/>
</dbReference>
<feature type="domain" description="NACHT" evidence="3">
    <location>
        <begin position="403"/>
        <end position="556"/>
    </location>
</feature>
<evidence type="ECO:0000256" key="2">
    <source>
        <dbReference type="PROSITE-ProRule" id="PRU00023"/>
    </source>
</evidence>
<gene>
    <name evidence="4" type="ORF">CGGC5_12367</name>
</gene>
<dbReference type="SUPFAM" id="SSF53167">
    <property type="entry name" value="Purine and uridine phosphorylases"/>
    <property type="match status" value="1"/>
</dbReference>
<evidence type="ECO:0000259" key="3">
    <source>
        <dbReference type="PROSITE" id="PS50837"/>
    </source>
</evidence>
<evidence type="ECO:0000256" key="1">
    <source>
        <dbReference type="ARBA" id="ARBA00022737"/>
    </source>
</evidence>
<feature type="repeat" description="ANK" evidence="2">
    <location>
        <begin position="1060"/>
        <end position="1088"/>
    </location>
</feature>
<accession>L2FKG7</accession>
<dbReference type="EMBL" id="KB021031">
    <property type="protein sequence ID" value="ELA26680.1"/>
    <property type="molecule type" value="Genomic_DNA"/>
</dbReference>
<dbReference type="InterPro" id="IPR036770">
    <property type="entry name" value="Ankyrin_rpt-contain_sf"/>
</dbReference>
<dbReference type="PROSITE" id="PS50088">
    <property type="entry name" value="ANK_REPEAT"/>
    <property type="match status" value="7"/>
</dbReference>
<feature type="repeat" description="ANK" evidence="2">
    <location>
        <begin position="891"/>
        <end position="923"/>
    </location>
</feature>